<name>A0ABQ3PJM2_9ACTN</name>
<reference evidence="1" key="1">
    <citation type="submission" date="2024-05" db="EMBL/GenBank/DDBJ databases">
        <title>Whole genome shotgun sequence of Streptomyces hydrogenans NBRC 13475.</title>
        <authorList>
            <person name="Komaki H."/>
            <person name="Tamura T."/>
        </authorList>
    </citation>
    <scope>NUCLEOTIDE SEQUENCE</scope>
    <source>
        <strain evidence="1">NBRC 13475</strain>
    </source>
</reference>
<gene>
    <name evidence="1" type="ORF">Shyd_65880</name>
</gene>
<dbReference type="EMBL" id="BNDW01000068">
    <property type="protein sequence ID" value="GHI25217.1"/>
    <property type="molecule type" value="Genomic_DNA"/>
</dbReference>
<dbReference type="Proteomes" id="UP001052739">
    <property type="component" value="Unassembled WGS sequence"/>
</dbReference>
<protein>
    <submittedName>
        <fullName evidence="1">Uncharacterized protein</fullName>
    </submittedName>
</protein>
<evidence type="ECO:0000313" key="2">
    <source>
        <dbReference type="Proteomes" id="UP001052739"/>
    </source>
</evidence>
<accession>A0ABQ3PJM2</accession>
<organism evidence="1 2">
    <name type="scientific">Streptomyces hydrogenans</name>
    <dbReference type="NCBI Taxonomy" id="1873719"/>
    <lineage>
        <taxon>Bacteria</taxon>
        <taxon>Bacillati</taxon>
        <taxon>Actinomycetota</taxon>
        <taxon>Actinomycetes</taxon>
        <taxon>Kitasatosporales</taxon>
        <taxon>Streptomycetaceae</taxon>
        <taxon>Streptomyces</taxon>
    </lineage>
</organism>
<keyword evidence="2" id="KW-1185">Reference proteome</keyword>
<dbReference type="RefSeq" id="WP_190222762.1">
    <property type="nucleotide sequence ID" value="NZ_BNBS01000020.1"/>
</dbReference>
<evidence type="ECO:0000313" key="1">
    <source>
        <dbReference type="EMBL" id="GHI25217.1"/>
    </source>
</evidence>
<proteinExistence type="predicted"/>
<sequence length="77" mass="8677">MSDEENLRVYLRVDTADNGMVSLSIHYEHNHAKIAGVLVTGTHARNTAERLTMASFKSEKALLEKIQEQFNNEGDTE</sequence>
<comment type="caution">
    <text evidence="1">The sequence shown here is derived from an EMBL/GenBank/DDBJ whole genome shotgun (WGS) entry which is preliminary data.</text>
</comment>